<comment type="function">
    <text evidence="4">Required for assembly of dynein regulatory complex (DRC) and inner dynein arm (IDA) complexes, which are responsible for ciliary beat regulation, thereby playing a central role in motility in cilia and flagella. Probably acts together with CCDC40 to form a molecular ruler that determines the 96 nanometer (nm) repeat length and arrangements of components in cilia and flagella. Not required for outer dynein arm complexes assembly.</text>
</comment>
<dbReference type="AlphaFoldDB" id="A0AAV8YM61"/>
<feature type="compositionally biased region" description="Low complexity" evidence="6">
    <location>
        <begin position="886"/>
        <end position="902"/>
    </location>
</feature>
<accession>A0AAV8YM61</accession>
<feature type="compositionally biased region" description="Polar residues" evidence="6">
    <location>
        <begin position="916"/>
        <end position="925"/>
    </location>
</feature>
<keyword evidence="8" id="KW-1185">Reference proteome</keyword>
<dbReference type="GO" id="GO:0036159">
    <property type="term" value="P:inner dynein arm assembly"/>
    <property type="evidence" value="ECO:0007669"/>
    <property type="project" value="InterPro"/>
</dbReference>
<sequence>MANLEDVLKRLGWDDGFQIPISNAENKELERELARLSLRKSKAKTSLDRTSERLDGLKDHFKYVGQENEQNQKLITAHTQQLRALEHQYRVAKAEREGVEQEIKQTAKELRESEEREEKRKCDLERGMAKAEKLKRETDWDSEALSAWEEALRKRDDDNELMKKFSHEDERKYNELEARRQNLQADCDRGRGVVEKMVSELRNCEMIVERTGNRISLKRRCGCCSSATGDVVRAQEMISATHELVEKKKEQLQDANELLSTQQRINRDIENDIQNLNVLNSKMRRDLSELAKHVLLLNGELQCLRRDVVSNTQHLENERINGKRMDHDVAYKGATCAKYQEDINRLNAKVEEMKSSCESSEDKLKRIEKMIEAEERQYDIYMTDTEKLNMVLFLSDRSLKELIAIGKKMELDIANATCNCSHLRKHMMIQTKELNKLKEVVYDMEFRIDDYEQKLVKLEAERRQDANSEEKERRIRELEQSLADHKDVHHTLQNQVDRLEEEMHRLSNTMALDKEQQNILQDRCEQHLLVFEISKKHIAAAKRSTQEKQVEENMMRLRINQIEKDMKKEDKQIYSLEKLRLHLDQAMKERQMDIDMRKMVLHTKKRSLEEDKGRLRSDIGLRRLKIEQLQKKYHIVLMSLGRDEDGQPLSVTHIKIRNAQEKFMLQQEGDVLDQRIKTAEKEIVAMENALKLVNITNVAFKNSLAPVKDEGKAGRFGVSQGVVFGPLLCEINAIRSYQEVREMRELEEKLKETNLILKEFKKVLAAKQGELDETQDKFNEIDDKRSGVKEIIDRLEEEVQMVQKQASDKAEKLQRAECHLKRVSRRLSNTDLSKYDRDFEIRQMKEANRHVLQRLSQMALDYPEMAPLVGRYAAERNVSLPEKRSTPSLSSTSRSSFGSCASSRRKSVGQGGEATTARSDASHSSVLKKIDLSLQI</sequence>
<gene>
    <name evidence="7" type="ORF">NQ318_019808</name>
</gene>
<dbReference type="GO" id="GO:0005930">
    <property type="term" value="C:axoneme"/>
    <property type="evidence" value="ECO:0007669"/>
    <property type="project" value="InterPro"/>
</dbReference>
<evidence type="ECO:0000313" key="7">
    <source>
        <dbReference type="EMBL" id="KAJ8951833.1"/>
    </source>
</evidence>
<keyword evidence="3 5" id="KW-0175">Coiled coil</keyword>
<dbReference type="PANTHER" id="PTHR18962">
    <property type="entry name" value="COILED-COIL DOMAIN-CONTAINING PROTEIN 39"/>
    <property type="match status" value="1"/>
</dbReference>
<evidence type="ECO:0000256" key="5">
    <source>
        <dbReference type="SAM" id="Coils"/>
    </source>
</evidence>
<feature type="coiled-coil region" evidence="5">
    <location>
        <begin position="336"/>
        <end position="384"/>
    </location>
</feature>
<evidence type="ECO:0000256" key="4">
    <source>
        <dbReference type="ARBA" id="ARBA00045182"/>
    </source>
</evidence>
<evidence type="ECO:0000256" key="2">
    <source>
        <dbReference type="ARBA" id="ARBA00016725"/>
    </source>
</evidence>
<name>A0AAV8YM61_9CUCU</name>
<evidence type="ECO:0000256" key="3">
    <source>
        <dbReference type="ARBA" id="ARBA00023054"/>
    </source>
</evidence>
<reference evidence="7" key="1">
    <citation type="journal article" date="2023" name="Insect Mol. Biol.">
        <title>Genome sequencing provides insights into the evolution of gene families encoding plant cell wall-degrading enzymes in longhorned beetles.</title>
        <authorList>
            <person name="Shin N.R."/>
            <person name="Okamura Y."/>
            <person name="Kirsch R."/>
            <person name="Pauchet Y."/>
        </authorList>
    </citation>
    <scope>NUCLEOTIDE SEQUENCE</scope>
    <source>
        <strain evidence="7">AMC_N1</strain>
    </source>
</reference>
<organism evidence="7 8">
    <name type="scientific">Aromia moschata</name>
    <dbReference type="NCBI Taxonomy" id="1265417"/>
    <lineage>
        <taxon>Eukaryota</taxon>
        <taxon>Metazoa</taxon>
        <taxon>Ecdysozoa</taxon>
        <taxon>Arthropoda</taxon>
        <taxon>Hexapoda</taxon>
        <taxon>Insecta</taxon>
        <taxon>Pterygota</taxon>
        <taxon>Neoptera</taxon>
        <taxon>Endopterygota</taxon>
        <taxon>Coleoptera</taxon>
        <taxon>Polyphaga</taxon>
        <taxon>Cucujiformia</taxon>
        <taxon>Chrysomeloidea</taxon>
        <taxon>Cerambycidae</taxon>
        <taxon>Cerambycinae</taxon>
        <taxon>Callichromatini</taxon>
        <taxon>Aromia</taxon>
    </lineage>
</organism>
<protein>
    <recommendedName>
        <fullName evidence="2">Coiled-coil domain-containing protein 39</fullName>
    </recommendedName>
</protein>
<feature type="coiled-coil region" evidence="5">
    <location>
        <begin position="19"/>
        <end position="120"/>
    </location>
</feature>
<evidence type="ECO:0000256" key="6">
    <source>
        <dbReference type="SAM" id="MobiDB-lite"/>
    </source>
</evidence>
<evidence type="ECO:0000313" key="8">
    <source>
        <dbReference type="Proteomes" id="UP001162162"/>
    </source>
</evidence>
<evidence type="ECO:0000256" key="1">
    <source>
        <dbReference type="ARBA" id="ARBA00005805"/>
    </source>
</evidence>
<dbReference type="GO" id="GO:0060287">
    <property type="term" value="P:epithelial cilium movement involved in determination of left/right asymmetry"/>
    <property type="evidence" value="ECO:0007669"/>
    <property type="project" value="TreeGrafter"/>
</dbReference>
<dbReference type="GO" id="GO:0005576">
    <property type="term" value="C:extracellular region"/>
    <property type="evidence" value="ECO:0007669"/>
    <property type="project" value="GOC"/>
</dbReference>
<feature type="region of interest" description="Disordered" evidence="6">
    <location>
        <begin position="879"/>
        <end position="925"/>
    </location>
</feature>
<dbReference type="EMBL" id="JAPWTK010000078">
    <property type="protein sequence ID" value="KAJ8951833.1"/>
    <property type="molecule type" value="Genomic_DNA"/>
</dbReference>
<dbReference type="Proteomes" id="UP001162162">
    <property type="component" value="Unassembled WGS sequence"/>
</dbReference>
<proteinExistence type="inferred from homology"/>
<feature type="coiled-coil region" evidence="5">
    <location>
        <begin position="238"/>
        <end position="286"/>
    </location>
</feature>
<comment type="caution">
    <text evidence="7">The sequence shown here is derived from an EMBL/GenBank/DDBJ whole genome shotgun (WGS) entry which is preliminary data.</text>
</comment>
<dbReference type="PANTHER" id="PTHR18962:SF0">
    <property type="entry name" value="COILED-COIL DOMAIN-CONTAINING PROTEIN 39"/>
    <property type="match status" value="1"/>
</dbReference>
<dbReference type="InterPro" id="IPR033290">
    <property type="entry name" value="CCDC39"/>
</dbReference>
<feature type="coiled-coil region" evidence="5">
    <location>
        <begin position="669"/>
        <end position="696"/>
    </location>
</feature>
<comment type="similarity">
    <text evidence="1">Belongs to the CCDC39 family.</text>
</comment>
<dbReference type="GO" id="GO:0060285">
    <property type="term" value="P:cilium-dependent cell motility"/>
    <property type="evidence" value="ECO:0007669"/>
    <property type="project" value="TreeGrafter"/>
</dbReference>
<feature type="coiled-coil region" evidence="5">
    <location>
        <begin position="434"/>
        <end position="516"/>
    </location>
</feature>
<feature type="coiled-coil region" evidence="5">
    <location>
        <begin position="743"/>
        <end position="812"/>
    </location>
</feature>
<dbReference type="Pfam" id="PF24161">
    <property type="entry name" value="CCDC39"/>
    <property type="match status" value="2"/>
</dbReference>